<evidence type="ECO:0000313" key="1">
    <source>
        <dbReference type="EMBL" id="KIM95201.1"/>
    </source>
</evidence>
<evidence type="ECO:0000313" key="2">
    <source>
        <dbReference type="Proteomes" id="UP000054321"/>
    </source>
</evidence>
<sequence>MSPTAFQHQITDLVAHLLRCREHCDAIVANRRISREHGNLDNLRAGLKTCSNSIWFEFNALRNVLGSRIELGDETARYAVSRNIRDLEASVEHRLRDIAARRNDGPPGFKDILRRVERIEEKVKTAMMDLGSRFGAVAPVSTAVIQIRPNPKIKSSKSKRVSFTEVDNLRHHLKDSWEETRVGSSILYVNCYDKTKTQWTRPSGYIKPLPKPAVVPLWQPQVQTMALARRDPMIQYRIV</sequence>
<dbReference type="InParanoid" id="A0A0C3GYA5"/>
<dbReference type="Proteomes" id="UP000054321">
    <property type="component" value="Unassembled WGS sequence"/>
</dbReference>
<dbReference type="AlphaFoldDB" id="A0A0C3GYA5"/>
<dbReference type="EMBL" id="KN832887">
    <property type="protein sequence ID" value="KIM95201.1"/>
    <property type="molecule type" value="Genomic_DNA"/>
</dbReference>
<dbReference type="OrthoDB" id="3530815at2759"/>
<accession>A0A0C3GYA5</accession>
<gene>
    <name evidence="1" type="ORF">OIDMADRAFT_183809</name>
</gene>
<organism evidence="1 2">
    <name type="scientific">Oidiodendron maius (strain Zn)</name>
    <dbReference type="NCBI Taxonomy" id="913774"/>
    <lineage>
        <taxon>Eukaryota</taxon>
        <taxon>Fungi</taxon>
        <taxon>Dikarya</taxon>
        <taxon>Ascomycota</taxon>
        <taxon>Pezizomycotina</taxon>
        <taxon>Leotiomycetes</taxon>
        <taxon>Leotiomycetes incertae sedis</taxon>
        <taxon>Myxotrichaceae</taxon>
        <taxon>Oidiodendron</taxon>
    </lineage>
</organism>
<name>A0A0C3GYA5_OIDMZ</name>
<protein>
    <submittedName>
        <fullName evidence="1">Uncharacterized protein</fullName>
    </submittedName>
</protein>
<dbReference type="HOGENOM" id="CLU_1175526_0_0_1"/>
<proteinExistence type="predicted"/>
<keyword evidence="2" id="KW-1185">Reference proteome</keyword>
<reference evidence="1 2" key="1">
    <citation type="submission" date="2014-04" db="EMBL/GenBank/DDBJ databases">
        <authorList>
            <consortium name="DOE Joint Genome Institute"/>
            <person name="Kuo A."/>
            <person name="Martino E."/>
            <person name="Perotto S."/>
            <person name="Kohler A."/>
            <person name="Nagy L.G."/>
            <person name="Floudas D."/>
            <person name="Copeland A."/>
            <person name="Barry K.W."/>
            <person name="Cichocki N."/>
            <person name="Veneault-Fourrey C."/>
            <person name="LaButti K."/>
            <person name="Lindquist E.A."/>
            <person name="Lipzen A."/>
            <person name="Lundell T."/>
            <person name="Morin E."/>
            <person name="Murat C."/>
            <person name="Sun H."/>
            <person name="Tunlid A."/>
            <person name="Henrissat B."/>
            <person name="Grigoriev I.V."/>
            <person name="Hibbett D.S."/>
            <person name="Martin F."/>
            <person name="Nordberg H.P."/>
            <person name="Cantor M.N."/>
            <person name="Hua S.X."/>
        </authorList>
    </citation>
    <scope>NUCLEOTIDE SEQUENCE [LARGE SCALE GENOMIC DNA]</scope>
    <source>
        <strain evidence="1 2">Zn</strain>
    </source>
</reference>
<reference evidence="2" key="2">
    <citation type="submission" date="2015-01" db="EMBL/GenBank/DDBJ databases">
        <title>Evolutionary Origins and Diversification of the Mycorrhizal Mutualists.</title>
        <authorList>
            <consortium name="DOE Joint Genome Institute"/>
            <consortium name="Mycorrhizal Genomics Consortium"/>
            <person name="Kohler A."/>
            <person name="Kuo A."/>
            <person name="Nagy L.G."/>
            <person name="Floudas D."/>
            <person name="Copeland A."/>
            <person name="Barry K.W."/>
            <person name="Cichocki N."/>
            <person name="Veneault-Fourrey C."/>
            <person name="LaButti K."/>
            <person name="Lindquist E.A."/>
            <person name="Lipzen A."/>
            <person name="Lundell T."/>
            <person name="Morin E."/>
            <person name="Murat C."/>
            <person name="Riley R."/>
            <person name="Ohm R."/>
            <person name="Sun H."/>
            <person name="Tunlid A."/>
            <person name="Henrissat B."/>
            <person name="Grigoriev I.V."/>
            <person name="Hibbett D.S."/>
            <person name="Martin F."/>
        </authorList>
    </citation>
    <scope>NUCLEOTIDE SEQUENCE [LARGE SCALE GENOMIC DNA]</scope>
    <source>
        <strain evidence="2">Zn</strain>
    </source>
</reference>